<name>A0A1G9UW84_9FIRM</name>
<dbReference type="PIRSF" id="PIRSF001357">
    <property type="entry name" value="DeoC"/>
    <property type="match status" value="1"/>
</dbReference>
<feature type="active site" description="Schiff-base intermediate with acetaldehyde" evidence="7">
    <location>
        <position position="152"/>
    </location>
</feature>
<dbReference type="CDD" id="cd00959">
    <property type="entry name" value="DeoC"/>
    <property type="match status" value="1"/>
</dbReference>
<dbReference type="InterPro" id="IPR028581">
    <property type="entry name" value="DeoC_typeI"/>
</dbReference>
<comment type="function">
    <text evidence="6 7">Catalyzes a reversible aldol reaction between acetaldehyde and D-glyceraldehyde 3-phosphate to generate 2-deoxy-D-ribose 5-phosphate.</text>
</comment>
<comment type="catalytic activity">
    <reaction evidence="5 7">
        <text>2-deoxy-D-ribose 5-phosphate = D-glyceraldehyde 3-phosphate + acetaldehyde</text>
        <dbReference type="Rhea" id="RHEA:12821"/>
        <dbReference type="ChEBI" id="CHEBI:15343"/>
        <dbReference type="ChEBI" id="CHEBI:59776"/>
        <dbReference type="ChEBI" id="CHEBI:62877"/>
        <dbReference type="EC" id="4.1.2.4"/>
    </reaction>
</comment>
<dbReference type="NCBIfam" id="TIGR00126">
    <property type="entry name" value="deoC"/>
    <property type="match status" value="1"/>
</dbReference>
<dbReference type="InterPro" id="IPR002915">
    <property type="entry name" value="DeoC/FbaB/LacD_aldolase"/>
</dbReference>
<dbReference type="PANTHER" id="PTHR10889">
    <property type="entry name" value="DEOXYRIBOSE-PHOSPHATE ALDOLASE"/>
    <property type="match status" value="1"/>
</dbReference>
<dbReference type="GO" id="GO:0005737">
    <property type="term" value="C:cytoplasm"/>
    <property type="evidence" value="ECO:0007669"/>
    <property type="project" value="UniProtKB-SubCell"/>
</dbReference>
<dbReference type="Proteomes" id="UP000199309">
    <property type="component" value="Unassembled WGS sequence"/>
</dbReference>
<feature type="active site" description="Proton donor/acceptor" evidence="7">
    <location>
        <position position="181"/>
    </location>
</feature>
<dbReference type="InterPro" id="IPR011343">
    <property type="entry name" value="DeoC"/>
</dbReference>
<keyword evidence="9" id="KW-1185">Reference proteome</keyword>
<dbReference type="GO" id="GO:0004139">
    <property type="term" value="F:deoxyribose-phosphate aldolase activity"/>
    <property type="evidence" value="ECO:0007669"/>
    <property type="project" value="UniProtKB-UniRule"/>
</dbReference>
<evidence type="ECO:0000313" key="9">
    <source>
        <dbReference type="Proteomes" id="UP000199309"/>
    </source>
</evidence>
<evidence type="ECO:0000256" key="4">
    <source>
        <dbReference type="ARBA" id="ARBA00023270"/>
    </source>
</evidence>
<sequence>MVNIASYIEQTNLKPEATLQDISKLCSEAMTYNFAAVCVHSSYVSTAHAMLKGSDVRISCVVGFPLGAMATKIKAAEAAYAVACGADEIDMVLAIGRVKSGDWDYVIEDIQQVVAAVPGHPVKGILETGLLTEEEKKLACRAAVQAGAAYVKTSTGFGCGGAVVEDVRLMRDMVGKNARIKASGGIRDYQTACAMIAAGADRLGTSSGPAIMEGMQHDGK</sequence>
<dbReference type="UniPathway" id="UPA00002">
    <property type="reaction ID" value="UER00468"/>
</dbReference>
<evidence type="ECO:0000256" key="5">
    <source>
        <dbReference type="ARBA" id="ARBA00048791"/>
    </source>
</evidence>
<evidence type="ECO:0000256" key="7">
    <source>
        <dbReference type="HAMAP-Rule" id="MF_00114"/>
    </source>
</evidence>
<dbReference type="STRING" id="349095.SAMN05660299_01278"/>
<dbReference type="OrthoDB" id="9778711at2"/>
<dbReference type="PANTHER" id="PTHR10889:SF1">
    <property type="entry name" value="DEOXYRIBOSE-PHOSPHATE ALDOLASE"/>
    <property type="match status" value="1"/>
</dbReference>
<evidence type="ECO:0000256" key="2">
    <source>
        <dbReference type="ARBA" id="ARBA00022490"/>
    </source>
</evidence>
<evidence type="ECO:0000256" key="3">
    <source>
        <dbReference type="ARBA" id="ARBA00023239"/>
    </source>
</evidence>
<dbReference type="GO" id="GO:0016052">
    <property type="term" value="P:carbohydrate catabolic process"/>
    <property type="evidence" value="ECO:0007669"/>
    <property type="project" value="TreeGrafter"/>
</dbReference>
<dbReference type="EMBL" id="FNHQ01000010">
    <property type="protein sequence ID" value="SDM64070.1"/>
    <property type="molecule type" value="Genomic_DNA"/>
</dbReference>
<keyword evidence="3 7" id="KW-0456">Lyase</keyword>
<reference evidence="8 9" key="1">
    <citation type="submission" date="2016-10" db="EMBL/GenBank/DDBJ databases">
        <authorList>
            <person name="de Groot N.N."/>
        </authorList>
    </citation>
    <scope>NUCLEOTIDE SEQUENCE [LARGE SCALE GENOMIC DNA]</scope>
    <source>
        <strain evidence="8 9">DSM 16981</strain>
    </source>
</reference>
<proteinExistence type="inferred from homology"/>
<organism evidence="8 9">
    <name type="scientific">Megasphaera paucivorans</name>
    <dbReference type="NCBI Taxonomy" id="349095"/>
    <lineage>
        <taxon>Bacteria</taxon>
        <taxon>Bacillati</taxon>
        <taxon>Bacillota</taxon>
        <taxon>Negativicutes</taxon>
        <taxon>Veillonellales</taxon>
        <taxon>Veillonellaceae</taxon>
        <taxon>Megasphaera</taxon>
    </lineage>
</organism>
<comment type="subcellular location">
    <subcellularLocation>
        <location evidence="7">Cytoplasm</location>
    </subcellularLocation>
</comment>
<keyword evidence="2 7" id="KW-0963">Cytoplasm</keyword>
<dbReference type="SUPFAM" id="SSF51569">
    <property type="entry name" value="Aldolase"/>
    <property type="match status" value="1"/>
</dbReference>
<dbReference type="SMART" id="SM01133">
    <property type="entry name" value="DeoC"/>
    <property type="match status" value="1"/>
</dbReference>
<accession>A0A1G9UW84</accession>
<dbReference type="GO" id="GO:0006018">
    <property type="term" value="P:2-deoxyribose 1-phosphate catabolic process"/>
    <property type="evidence" value="ECO:0007669"/>
    <property type="project" value="UniProtKB-UniRule"/>
</dbReference>
<dbReference type="FunFam" id="3.20.20.70:FF:000044">
    <property type="entry name" value="Deoxyribose-phosphate aldolase"/>
    <property type="match status" value="1"/>
</dbReference>
<dbReference type="GO" id="GO:0009264">
    <property type="term" value="P:deoxyribonucleotide catabolic process"/>
    <property type="evidence" value="ECO:0007669"/>
    <property type="project" value="UniProtKB-UniRule"/>
</dbReference>
<dbReference type="InterPro" id="IPR013785">
    <property type="entry name" value="Aldolase_TIM"/>
</dbReference>
<dbReference type="EC" id="4.1.2.4" evidence="7"/>
<comment type="pathway">
    <text evidence="7">Carbohydrate degradation; 2-deoxy-D-ribose 1-phosphate degradation; D-glyceraldehyde 3-phosphate and acetaldehyde from 2-deoxy-alpha-D-ribose 1-phosphate: step 2/2.</text>
</comment>
<dbReference type="Pfam" id="PF01791">
    <property type="entry name" value="DeoC"/>
    <property type="match status" value="1"/>
</dbReference>
<comment type="similarity">
    <text evidence="1 7">Belongs to the DeoC/FbaB aldolase family. DeoC type 1 subfamily.</text>
</comment>
<gene>
    <name evidence="7" type="primary">deoC</name>
    <name evidence="8" type="ORF">SAMN05660299_01278</name>
</gene>
<evidence type="ECO:0000256" key="6">
    <source>
        <dbReference type="ARBA" id="ARBA00056337"/>
    </source>
</evidence>
<dbReference type="AlphaFoldDB" id="A0A1G9UW84"/>
<feature type="active site" description="Proton donor/acceptor" evidence="7">
    <location>
        <position position="90"/>
    </location>
</feature>
<dbReference type="Gene3D" id="3.20.20.70">
    <property type="entry name" value="Aldolase class I"/>
    <property type="match status" value="1"/>
</dbReference>
<evidence type="ECO:0000256" key="1">
    <source>
        <dbReference type="ARBA" id="ARBA00010936"/>
    </source>
</evidence>
<evidence type="ECO:0000313" key="8">
    <source>
        <dbReference type="EMBL" id="SDM64070.1"/>
    </source>
</evidence>
<dbReference type="HAMAP" id="MF_00114">
    <property type="entry name" value="DeoC_type1"/>
    <property type="match status" value="1"/>
</dbReference>
<keyword evidence="4 7" id="KW-0704">Schiff base</keyword>
<protein>
    <recommendedName>
        <fullName evidence="7">Deoxyribose-phosphate aldolase</fullName>
        <shortName evidence="7">DERA</shortName>
        <ecNumber evidence="7">4.1.2.4</ecNumber>
    </recommendedName>
    <alternativeName>
        <fullName evidence="7">2-deoxy-D-ribose 5-phosphate aldolase</fullName>
    </alternativeName>
    <alternativeName>
        <fullName evidence="7">Phosphodeoxyriboaldolase</fullName>
        <shortName evidence="7">Deoxyriboaldolase</shortName>
    </alternativeName>
</protein>
<dbReference type="RefSeq" id="WP_091649515.1">
    <property type="nucleotide sequence ID" value="NZ_FNHQ01000010.1"/>
</dbReference>